<dbReference type="GO" id="GO:0046872">
    <property type="term" value="F:metal ion binding"/>
    <property type="evidence" value="ECO:0007669"/>
    <property type="project" value="UniProtKB-KW"/>
</dbReference>
<sequence>DPGAITLLLQNQVPGLQVEHDGEWVDVNPVHGGIIVNIGDFLQMRVLSFGRKTCLAHN</sequence>
<dbReference type="Proteomes" id="UP000265520">
    <property type="component" value="Unassembled WGS sequence"/>
</dbReference>
<dbReference type="AlphaFoldDB" id="A0A392S3V8"/>
<evidence type="ECO:0000256" key="2">
    <source>
        <dbReference type="ARBA" id="ARBA00022896"/>
    </source>
</evidence>
<protein>
    <submittedName>
        <fullName evidence="5">1-aminocyclopropane-1-carboxylate oxidase-like protein</fullName>
    </submittedName>
</protein>
<reference evidence="5 6" key="1">
    <citation type="journal article" date="2018" name="Front. Plant Sci.">
        <title>Red Clover (Trifolium pratense) and Zigzag Clover (T. medium) - A Picture of Genomic Similarities and Differences.</title>
        <authorList>
            <person name="Dluhosova J."/>
            <person name="Istvanek J."/>
            <person name="Nedelnik J."/>
            <person name="Repkova J."/>
        </authorList>
    </citation>
    <scope>NUCLEOTIDE SEQUENCE [LARGE SCALE GENOMIC DNA]</scope>
    <source>
        <strain evidence="6">cv. 10/8</strain>
        <tissue evidence="5">Leaf</tissue>
    </source>
</reference>
<dbReference type="Gene3D" id="2.60.120.330">
    <property type="entry name" value="B-lactam Antibiotic, Isopenicillin N Synthase, Chain"/>
    <property type="match status" value="1"/>
</dbReference>
<evidence type="ECO:0000259" key="4">
    <source>
        <dbReference type="Pfam" id="PF03171"/>
    </source>
</evidence>
<accession>A0A392S3V8</accession>
<dbReference type="PANTHER" id="PTHR47991">
    <property type="entry name" value="OXOGLUTARATE/IRON-DEPENDENT DIOXYGENASE"/>
    <property type="match status" value="1"/>
</dbReference>
<keyword evidence="2" id="KW-0847">Vitamin C</keyword>
<name>A0A392S3V8_9FABA</name>
<dbReference type="Pfam" id="PF03171">
    <property type="entry name" value="2OG-FeII_Oxy"/>
    <property type="match status" value="1"/>
</dbReference>
<feature type="domain" description="Isopenicillin N synthase-like Fe(2+) 2OG dioxygenase" evidence="4">
    <location>
        <begin position="1"/>
        <end position="50"/>
    </location>
</feature>
<proteinExistence type="predicted"/>
<dbReference type="SUPFAM" id="SSF51197">
    <property type="entry name" value="Clavaminate synthase-like"/>
    <property type="match status" value="1"/>
</dbReference>
<evidence type="ECO:0000313" key="6">
    <source>
        <dbReference type="Proteomes" id="UP000265520"/>
    </source>
</evidence>
<dbReference type="InterPro" id="IPR027443">
    <property type="entry name" value="IPNS-like_sf"/>
</dbReference>
<dbReference type="EMBL" id="LXQA010312586">
    <property type="protein sequence ID" value="MCI43067.1"/>
    <property type="molecule type" value="Genomic_DNA"/>
</dbReference>
<evidence type="ECO:0000256" key="3">
    <source>
        <dbReference type="ARBA" id="ARBA00023004"/>
    </source>
</evidence>
<keyword evidence="6" id="KW-1185">Reference proteome</keyword>
<evidence type="ECO:0000313" key="5">
    <source>
        <dbReference type="EMBL" id="MCI43067.1"/>
    </source>
</evidence>
<comment type="caution">
    <text evidence="5">The sequence shown here is derived from an EMBL/GenBank/DDBJ whole genome shotgun (WGS) entry which is preliminary data.</text>
</comment>
<dbReference type="InterPro" id="IPR044861">
    <property type="entry name" value="IPNS-like_FE2OG_OXY"/>
</dbReference>
<dbReference type="InterPro" id="IPR050295">
    <property type="entry name" value="Plant_2OG-oxidoreductases"/>
</dbReference>
<keyword evidence="3" id="KW-0408">Iron</keyword>
<feature type="non-terminal residue" evidence="5">
    <location>
        <position position="1"/>
    </location>
</feature>
<evidence type="ECO:0000256" key="1">
    <source>
        <dbReference type="ARBA" id="ARBA00022723"/>
    </source>
</evidence>
<dbReference type="GO" id="GO:0031418">
    <property type="term" value="F:L-ascorbic acid binding"/>
    <property type="evidence" value="ECO:0007669"/>
    <property type="project" value="UniProtKB-KW"/>
</dbReference>
<keyword evidence="1" id="KW-0479">Metal-binding</keyword>
<organism evidence="5 6">
    <name type="scientific">Trifolium medium</name>
    <dbReference type="NCBI Taxonomy" id="97028"/>
    <lineage>
        <taxon>Eukaryota</taxon>
        <taxon>Viridiplantae</taxon>
        <taxon>Streptophyta</taxon>
        <taxon>Embryophyta</taxon>
        <taxon>Tracheophyta</taxon>
        <taxon>Spermatophyta</taxon>
        <taxon>Magnoliopsida</taxon>
        <taxon>eudicotyledons</taxon>
        <taxon>Gunneridae</taxon>
        <taxon>Pentapetalae</taxon>
        <taxon>rosids</taxon>
        <taxon>fabids</taxon>
        <taxon>Fabales</taxon>
        <taxon>Fabaceae</taxon>
        <taxon>Papilionoideae</taxon>
        <taxon>50 kb inversion clade</taxon>
        <taxon>NPAAA clade</taxon>
        <taxon>Hologalegina</taxon>
        <taxon>IRL clade</taxon>
        <taxon>Trifolieae</taxon>
        <taxon>Trifolium</taxon>
    </lineage>
</organism>